<accession>A0ABN7W9Q6</accession>
<gene>
    <name evidence="2" type="ORF">GMARGA_LOCUS28329</name>
</gene>
<proteinExistence type="predicted"/>
<feature type="chain" id="PRO_5046102591" evidence="1">
    <location>
        <begin position="17"/>
        <end position="98"/>
    </location>
</feature>
<feature type="non-terminal residue" evidence="2">
    <location>
        <position position="98"/>
    </location>
</feature>
<sequence>MLYLIALALNFFQVDACTSFKLGKYQPAQQKYKCIYKGRDGYQRIKELAISLCILIGAEKTKVGSEVKIMTKKKDPETKQIVKVEFKFFWEEQIGKKE</sequence>
<feature type="signal peptide" evidence="1">
    <location>
        <begin position="1"/>
        <end position="16"/>
    </location>
</feature>
<evidence type="ECO:0000256" key="1">
    <source>
        <dbReference type="SAM" id="SignalP"/>
    </source>
</evidence>
<protein>
    <submittedName>
        <fullName evidence="2">1013_t:CDS:1</fullName>
    </submittedName>
</protein>
<dbReference type="Proteomes" id="UP000789901">
    <property type="component" value="Unassembled WGS sequence"/>
</dbReference>
<evidence type="ECO:0000313" key="2">
    <source>
        <dbReference type="EMBL" id="CAG8823406.1"/>
    </source>
</evidence>
<comment type="caution">
    <text evidence="2">The sequence shown here is derived from an EMBL/GenBank/DDBJ whole genome shotgun (WGS) entry which is preliminary data.</text>
</comment>
<keyword evidence="3" id="KW-1185">Reference proteome</keyword>
<reference evidence="2 3" key="1">
    <citation type="submission" date="2021-06" db="EMBL/GenBank/DDBJ databases">
        <authorList>
            <person name="Kallberg Y."/>
            <person name="Tangrot J."/>
            <person name="Rosling A."/>
        </authorList>
    </citation>
    <scope>NUCLEOTIDE SEQUENCE [LARGE SCALE GENOMIC DNA]</scope>
    <source>
        <strain evidence="2 3">120-4 pot B 10/14</strain>
    </source>
</reference>
<evidence type="ECO:0000313" key="3">
    <source>
        <dbReference type="Proteomes" id="UP000789901"/>
    </source>
</evidence>
<name>A0ABN7W9Q6_GIGMA</name>
<organism evidence="2 3">
    <name type="scientific">Gigaspora margarita</name>
    <dbReference type="NCBI Taxonomy" id="4874"/>
    <lineage>
        <taxon>Eukaryota</taxon>
        <taxon>Fungi</taxon>
        <taxon>Fungi incertae sedis</taxon>
        <taxon>Mucoromycota</taxon>
        <taxon>Glomeromycotina</taxon>
        <taxon>Glomeromycetes</taxon>
        <taxon>Diversisporales</taxon>
        <taxon>Gigasporaceae</taxon>
        <taxon>Gigaspora</taxon>
    </lineage>
</organism>
<dbReference type="EMBL" id="CAJVQB010036052">
    <property type="protein sequence ID" value="CAG8823406.1"/>
    <property type="molecule type" value="Genomic_DNA"/>
</dbReference>
<keyword evidence="1" id="KW-0732">Signal</keyword>